<accession>A0A9P9WDN6</accession>
<dbReference type="AlphaFoldDB" id="A0A9P9WDN6"/>
<feature type="region of interest" description="Disordered" evidence="2">
    <location>
        <begin position="26"/>
        <end position="161"/>
    </location>
</feature>
<protein>
    <submittedName>
        <fullName evidence="3">Uncharacterized protein</fullName>
    </submittedName>
</protein>
<keyword evidence="1" id="KW-0175">Coiled coil</keyword>
<organism evidence="3 4">
    <name type="scientific">Neoarthrinium moseri</name>
    <dbReference type="NCBI Taxonomy" id="1658444"/>
    <lineage>
        <taxon>Eukaryota</taxon>
        <taxon>Fungi</taxon>
        <taxon>Dikarya</taxon>
        <taxon>Ascomycota</taxon>
        <taxon>Pezizomycotina</taxon>
        <taxon>Sordariomycetes</taxon>
        <taxon>Xylariomycetidae</taxon>
        <taxon>Amphisphaeriales</taxon>
        <taxon>Apiosporaceae</taxon>
        <taxon>Neoarthrinium</taxon>
    </lineage>
</organism>
<evidence type="ECO:0000256" key="2">
    <source>
        <dbReference type="SAM" id="MobiDB-lite"/>
    </source>
</evidence>
<dbReference type="EMBL" id="JAFIMR010000037">
    <property type="protein sequence ID" value="KAI1858206.1"/>
    <property type="molecule type" value="Genomic_DNA"/>
</dbReference>
<proteinExistence type="predicted"/>
<evidence type="ECO:0000313" key="4">
    <source>
        <dbReference type="Proteomes" id="UP000829685"/>
    </source>
</evidence>
<feature type="compositionally biased region" description="Basic and acidic residues" evidence="2">
    <location>
        <begin position="60"/>
        <end position="69"/>
    </location>
</feature>
<feature type="coiled-coil region" evidence="1">
    <location>
        <begin position="197"/>
        <end position="248"/>
    </location>
</feature>
<keyword evidence="4" id="KW-1185">Reference proteome</keyword>
<comment type="caution">
    <text evidence="3">The sequence shown here is derived from an EMBL/GenBank/DDBJ whole genome shotgun (WGS) entry which is preliminary data.</text>
</comment>
<reference evidence="3" key="1">
    <citation type="submission" date="2021-03" db="EMBL/GenBank/DDBJ databases">
        <title>Revisited historic fungal species revealed as producer of novel bioactive compounds through whole genome sequencing and comparative genomics.</title>
        <authorList>
            <person name="Vignolle G.A."/>
            <person name="Hochenegger N."/>
            <person name="Mach R.L."/>
            <person name="Mach-Aigner A.R."/>
            <person name="Javad Rahimi M."/>
            <person name="Salim K.A."/>
            <person name="Chan C.M."/>
            <person name="Lim L.B.L."/>
            <person name="Cai F."/>
            <person name="Druzhinina I.S."/>
            <person name="U'Ren J.M."/>
            <person name="Derntl C."/>
        </authorList>
    </citation>
    <scope>NUCLEOTIDE SEQUENCE</scope>
    <source>
        <strain evidence="3">TUCIM 5799</strain>
    </source>
</reference>
<feature type="compositionally biased region" description="Basic and acidic residues" evidence="2">
    <location>
        <begin position="87"/>
        <end position="100"/>
    </location>
</feature>
<gene>
    <name evidence="3" type="ORF">JX265_010874</name>
</gene>
<feature type="compositionally biased region" description="Basic and acidic residues" evidence="2">
    <location>
        <begin position="127"/>
        <end position="156"/>
    </location>
</feature>
<dbReference type="Proteomes" id="UP000829685">
    <property type="component" value="Unassembled WGS sequence"/>
</dbReference>
<name>A0A9P9WDN6_9PEZI</name>
<sequence length="621" mass="70106">MRSLARWGSPAHRFARRIYSTVTLARPSPDEAETSDLRHAGSTRNRPAVARRVRSSIKTSETRKPHGHEATPGVSWHRKASVAKAAHRPDHLGRRHEGTKLKNPTGKPDPNPKGSESEVGELLSSDSCDKLRDLARDHRMSGELRESKQDSRRVDETPTIFKPRSSSLLKVLPDSQADTLGDGDAGVYYPGRQKRRVRRLKAVRELVSQAKDQLERLAEARHELLNMVDEFEKEAGDLSEEIDNYRNRTEGKVGESLWKATLEEIQPSTTPVSSTGGADVLASYNWVDWSPAVWQGSHMAARMPPNALHRVQDVDSVHTPKHPWNATFEAVGAMRPGFEFDNVHVIADKAALTRLFNFCAGASYVFRVELSWAYNTLLMVGKPRSSVTMPDPAVKDPRIHYGKYFEDLWTRFPPDLDDSLSHYRILNYRIGDLNCVVRVETDALYAPELMDSEHWSKPARPREAPVYKGGDWTKWKGKGEVDVIDRGSLVPQRMIAELKTHNCVKPVSWHLPGLWIGRAPYLIQGAHADGVLSKISVKNVARHLEAFEAKDSIQATLRKLQSVLQKIREVCQHDKSSHYALVCSKSDSNEPLVLDLFVNHGQKLYPMHYRYLLRHWVAGKG</sequence>
<dbReference type="PANTHER" id="PTHR35179">
    <property type="entry name" value="PROTEIN CBG02620"/>
    <property type="match status" value="1"/>
</dbReference>
<evidence type="ECO:0000256" key="1">
    <source>
        <dbReference type="SAM" id="Coils"/>
    </source>
</evidence>
<dbReference type="PANTHER" id="PTHR35179:SF2">
    <property type="entry name" value="START DOMAIN-CONTAINING PROTEIN"/>
    <property type="match status" value="1"/>
</dbReference>
<evidence type="ECO:0000313" key="3">
    <source>
        <dbReference type="EMBL" id="KAI1858206.1"/>
    </source>
</evidence>